<accession>A0ACB7J4U1</accession>
<dbReference type="Proteomes" id="UP000824881">
    <property type="component" value="Unassembled WGS sequence"/>
</dbReference>
<gene>
    <name evidence="1" type="ORF">CCMSSC00406_0003100</name>
</gene>
<keyword evidence="2" id="KW-1185">Reference proteome</keyword>
<reference evidence="1 2" key="1">
    <citation type="journal article" date="2021" name="Appl. Environ. Microbiol.">
        <title>Genetic linkage and physical mapping for an oyster mushroom Pleurotus cornucopiae and QTL analysis for the trait cap color.</title>
        <authorList>
            <person name="Zhang Y."/>
            <person name="Gao W."/>
            <person name="Sonnenberg A."/>
            <person name="Chen Q."/>
            <person name="Zhang J."/>
            <person name="Huang C."/>
        </authorList>
    </citation>
    <scope>NUCLEOTIDE SEQUENCE [LARGE SCALE GENOMIC DNA]</scope>
    <source>
        <strain evidence="1">CCMSSC00406</strain>
    </source>
</reference>
<evidence type="ECO:0000313" key="2">
    <source>
        <dbReference type="Proteomes" id="UP000824881"/>
    </source>
</evidence>
<dbReference type="EMBL" id="WQMT02000002">
    <property type="protein sequence ID" value="KAG9225597.1"/>
    <property type="molecule type" value="Genomic_DNA"/>
</dbReference>
<name>A0ACB7J4U1_PLECO</name>
<organism evidence="1 2">
    <name type="scientific">Pleurotus cornucopiae</name>
    <name type="common">Cornucopia mushroom</name>
    <dbReference type="NCBI Taxonomy" id="5321"/>
    <lineage>
        <taxon>Eukaryota</taxon>
        <taxon>Fungi</taxon>
        <taxon>Dikarya</taxon>
        <taxon>Basidiomycota</taxon>
        <taxon>Agaricomycotina</taxon>
        <taxon>Agaricomycetes</taxon>
        <taxon>Agaricomycetidae</taxon>
        <taxon>Agaricales</taxon>
        <taxon>Pleurotineae</taxon>
        <taxon>Pleurotaceae</taxon>
        <taxon>Pleurotus</taxon>
    </lineage>
</organism>
<proteinExistence type="predicted"/>
<sequence>MEPTTEVSERTPLIRAVPNESTSAALADDEVLVATPFEEPLKHDAIYNRFSPTKKKVIVALIAWSGLIPFFVSGTFIPSIPQIALDLHSTGEIISYAVSISIFAIGIGSLFWATHSSYYGRRPIYLIGLPLLVVGSTAVGLSNDIPHLMAWRFLQAFACSGGVSVGAAVIGDIYKLEERGGAMGIFFAAMLLGPALAPLAGGVAAHYASWRVMQYILAIAAAIDFVMMYFLFPETSHPRTRGIDKREFAEESTKGMKYKILNPFASLRLLRSPNLLAITMSGFAVLYSDFALLTPLAYTIGARYGITNEALIGLCFVPCGVGNCIGAPLGGRISDYVVAKRRKARGGVWCPEDRLRVTLVAAGLLAPLSVLAAGFITEYVSGTVGLVLNLICLFINGLGVDMVLSPSASYIVDIMHDKSAESMAVNNGFRSLIMAVAIAGVFPMIGAFGVAKTYTVVALLAWVGFGILWATVRYGDRMRAWVDMGYSTASSN</sequence>
<comment type="caution">
    <text evidence="1">The sequence shown here is derived from an EMBL/GenBank/DDBJ whole genome shotgun (WGS) entry which is preliminary data.</text>
</comment>
<protein>
    <submittedName>
        <fullName evidence="1">Uncharacterized protein</fullName>
    </submittedName>
</protein>
<evidence type="ECO:0000313" key="1">
    <source>
        <dbReference type="EMBL" id="KAG9225597.1"/>
    </source>
</evidence>